<evidence type="ECO:0000259" key="3">
    <source>
        <dbReference type="PROSITE" id="PS50106"/>
    </source>
</evidence>
<feature type="domain" description="PDZ" evidence="3">
    <location>
        <begin position="25"/>
        <end position="79"/>
    </location>
</feature>
<feature type="compositionally biased region" description="Polar residues" evidence="2">
    <location>
        <begin position="904"/>
        <end position="920"/>
    </location>
</feature>
<accession>A0A7S0EII9</accession>
<feature type="region of interest" description="Disordered" evidence="2">
    <location>
        <begin position="109"/>
        <end position="154"/>
    </location>
</feature>
<reference evidence="4" key="1">
    <citation type="submission" date="2021-01" db="EMBL/GenBank/DDBJ databases">
        <authorList>
            <person name="Corre E."/>
            <person name="Pelletier E."/>
            <person name="Niang G."/>
            <person name="Scheremetjew M."/>
            <person name="Finn R."/>
            <person name="Kale V."/>
            <person name="Holt S."/>
            <person name="Cochrane G."/>
            <person name="Meng A."/>
            <person name="Brown T."/>
            <person name="Cohen L."/>
        </authorList>
    </citation>
    <scope>NUCLEOTIDE SEQUENCE</scope>
    <source>
        <strain evidence="4">CCMP325</strain>
    </source>
</reference>
<sequence>MYSHSYESSSGPEESGEFDDLECGIGIEVKQQKGQYQVSFISENSSAQRTGLLQVGDVILSVEGISVFGKKQHEVLDLLYGPVDTLVELEIEHGGTPGKRSNVVVRRTKNDEGGSMPGTPTSNDCTLSDEGTVCSSKGKEEGSRKGRLENAEVSENAVREISSDFIEEDQIVTASPEKHGVVDEGENSWDPEDSQSEHRENGKEDVGPEGKECVQCQAWSLINQQLRRENERLREENTLLKSEMRSLAEERSSLLKKKSFAMSEVSLDPSEFVFQMNDDEAELDGDKGVGFSEESFDPSEMGSLPDGEDQDKNRDRCGIGITLHVDDEGTFRIISITHGGPADLSGDVLVGDVVTSVDNTPVQGMKKPDVIRMLKGPAGTKVQLELRRQDEQHTVEIERDEAQQRVWKVLSQYSELHPEDFDDLDNIQDVSGRGAAESMKLQLQQKMEEIKMLEEQLVEAERGKEGMLDRINSLLTRAQESDTSTGARQNVVDASRQEDSQLNKTNSEDHRAAGCGKSACQSAGVGLVLWHEGPPATYRVKEMREKSPSQMSRQVQINDILLTVDSIAIRDMAETDVIDLLDGEPGTPVILGLQRVNSQGLLYVTYVSLTRSKEAGPSVAESRIKSDDILSSSSAQTSSSMRCSVGLLVRKDSRGNLRVRGFAPGGPADRCGRIQVGHILVQVDGKGVRGLHYNQLSELFLGSPGSTVELVFQEGHGADSNIFRVQLQRDAGLEGGYSRSSRRMETAKDVDPIAAENAVKNAQASAAFRSRLTPRWGRQAGGDSSLPGHDANGLRIELEEDGNFRIVGFEDDREEEEEVLRAGDRIVSVNDQQVKGMSIQQFKDLLKGELGGDTMLLIARGGCRPFTVKLSSKGRREGARAGAGAGAGGGGGGRGCIAGPEASSGCSRPSKQALIPSSTRRLPPHSFVSRKTTGRRSRRPCWHRDMLEQMMGERGAGEC</sequence>
<dbReference type="Pfam" id="PF17820">
    <property type="entry name" value="PDZ_6"/>
    <property type="match status" value="3"/>
</dbReference>
<feature type="coiled-coil region" evidence="1">
    <location>
        <begin position="436"/>
        <end position="470"/>
    </location>
</feature>
<feature type="domain" description="PDZ" evidence="3">
    <location>
        <begin position="632"/>
        <end position="715"/>
    </location>
</feature>
<dbReference type="InterPro" id="IPR036034">
    <property type="entry name" value="PDZ_sf"/>
</dbReference>
<feature type="coiled-coil region" evidence="1">
    <location>
        <begin position="216"/>
        <end position="250"/>
    </location>
</feature>
<dbReference type="SMART" id="SM00228">
    <property type="entry name" value="PDZ"/>
    <property type="match status" value="5"/>
</dbReference>
<dbReference type="PROSITE" id="PS50106">
    <property type="entry name" value="PDZ"/>
    <property type="match status" value="3"/>
</dbReference>
<dbReference type="SUPFAM" id="SSF50156">
    <property type="entry name" value="PDZ domain-like"/>
    <property type="match status" value="5"/>
</dbReference>
<feature type="compositionally biased region" description="Basic and acidic residues" evidence="2">
    <location>
        <begin position="495"/>
        <end position="512"/>
    </location>
</feature>
<protein>
    <recommendedName>
        <fullName evidence="3">PDZ domain-containing protein</fullName>
    </recommendedName>
</protein>
<feature type="region of interest" description="Disordered" evidence="2">
    <location>
        <begin position="900"/>
        <end position="941"/>
    </location>
</feature>
<evidence type="ECO:0000256" key="2">
    <source>
        <dbReference type="SAM" id="MobiDB-lite"/>
    </source>
</evidence>
<feature type="compositionally biased region" description="Basic residues" evidence="2">
    <location>
        <begin position="932"/>
        <end position="941"/>
    </location>
</feature>
<feature type="region of interest" description="Disordered" evidence="2">
    <location>
        <begin position="476"/>
        <end position="513"/>
    </location>
</feature>
<gene>
    <name evidence="4" type="ORF">HPHI1048_LOCUS10771</name>
</gene>
<organism evidence="4">
    <name type="scientific">Hanusia phi</name>
    <dbReference type="NCBI Taxonomy" id="3032"/>
    <lineage>
        <taxon>Eukaryota</taxon>
        <taxon>Cryptophyceae</taxon>
        <taxon>Pyrenomonadales</taxon>
        <taxon>Geminigeraceae</taxon>
        <taxon>Hanusia</taxon>
    </lineage>
</organism>
<dbReference type="InterPro" id="IPR041489">
    <property type="entry name" value="PDZ_6"/>
</dbReference>
<proteinExistence type="predicted"/>
<dbReference type="Gene3D" id="2.30.42.10">
    <property type="match status" value="5"/>
</dbReference>
<keyword evidence="1" id="KW-0175">Coiled coil</keyword>
<feature type="compositionally biased region" description="Polar residues" evidence="2">
    <location>
        <begin position="476"/>
        <end position="488"/>
    </location>
</feature>
<dbReference type="EMBL" id="HBEO01015825">
    <property type="protein sequence ID" value="CAD8484662.1"/>
    <property type="molecule type" value="Transcribed_RNA"/>
</dbReference>
<feature type="compositionally biased region" description="Acidic residues" evidence="2">
    <location>
        <begin position="183"/>
        <end position="194"/>
    </location>
</feature>
<feature type="compositionally biased region" description="Basic and acidic residues" evidence="2">
    <location>
        <begin position="195"/>
        <end position="210"/>
    </location>
</feature>
<feature type="compositionally biased region" description="Basic and acidic residues" evidence="2">
    <location>
        <begin position="137"/>
        <end position="150"/>
    </location>
</feature>
<feature type="compositionally biased region" description="Gly residues" evidence="2">
    <location>
        <begin position="881"/>
        <end position="892"/>
    </location>
</feature>
<dbReference type="AlphaFoldDB" id="A0A7S0EII9"/>
<feature type="domain" description="PDZ" evidence="3">
    <location>
        <begin position="319"/>
        <end position="375"/>
    </location>
</feature>
<evidence type="ECO:0000256" key="1">
    <source>
        <dbReference type="SAM" id="Coils"/>
    </source>
</evidence>
<evidence type="ECO:0000313" key="4">
    <source>
        <dbReference type="EMBL" id="CAD8484662.1"/>
    </source>
</evidence>
<feature type="region of interest" description="Disordered" evidence="2">
    <location>
        <begin position="167"/>
        <end position="210"/>
    </location>
</feature>
<dbReference type="GO" id="GO:0004175">
    <property type="term" value="F:endopeptidase activity"/>
    <property type="evidence" value="ECO:0007669"/>
    <property type="project" value="TreeGrafter"/>
</dbReference>
<feature type="region of interest" description="Disordered" evidence="2">
    <location>
        <begin position="283"/>
        <end position="314"/>
    </location>
</feature>
<dbReference type="InterPro" id="IPR001478">
    <property type="entry name" value="PDZ"/>
</dbReference>
<feature type="region of interest" description="Disordered" evidence="2">
    <location>
        <begin position="873"/>
        <end position="892"/>
    </location>
</feature>
<dbReference type="GO" id="GO:0007165">
    <property type="term" value="P:signal transduction"/>
    <property type="evidence" value="ECO:0007669"/>
    <property type="project" value="TreeGrafter"/>
</dbReference>
<dbReference type="Pfam" id="PF00595">
    <property type="entry name" value="PDZ"/>
    <property type="match status" value="1"/>
</dbReference>
<dbReference type="PANTHER" id="PTHR32060:SF30">
    <property type="entry name" value="CARBOXY-TERMINAL PROCESSING PROTEASE CTPA"/>
    <property type="match status" value="1"/>
</dbReference>
<dbReference type="CDD" id="cd06782">
    <property type="entry name" value="cpPDZ_CPP-like"/>
    <property type="match status" value="1"/>
</dbReference>
<dbReference type="PANTHER" id="PTHR32060">
    <property type="entry name" value="TAIL-SPECIFIC PROTEASE"/>
    <property type="match status" value="1"/>
</dbReference>
<name>A0A7S0EII9_9CRYP</name>